<dbReference type="OrthoDB" id="5425677at2"/>
<gene>
    <name evidence="2" type="ORF">DENIS_0925</name>
</gene>
<feature type="transmembrane region" description="Helical" evidence="1">
    <location>
        <begin position="59"/>
        <end position="78"/>
    </location>
</feature>
<keyword evidence="1" id="KW-0472">Membrane</keyword>
<reference evidence="3" key="1">
    <citation type="submission" date="2017-11" db="EMBL/GenBank/DDBJ databases">
        <authorList>
            <person name="Watanabe M."/>
            <person name="Kojima H."/>
        </authorList>
    </citation>
    <scope>NUCLEOTIDE SEQUENCE [LARGE SCALE GENOMIC DNA]</scope>
    <source>
        <strain evidence="3">Tokyo 01</strain>
    </source>
</reference>
<evidence type="ECO:0000313" key="3">
    <source>
        <dbReference type="Proteomes" id="UP000288096"/>
    </source>
</evidence>
<reference evidence="3" key="2">
    <citation type="submission" date="2019-01" db="EMBL/GenBank/DDBJ databases">
        <title>Genome sequence of Desulfonema ishimotonii strain Tokyo 01.</title>
        <authorList>
            <person name="Fukui M."/>
        </authorList>
    </citation>
    <scope>NUCLEOTIDE SEQUENCE [LARGE SCALE GENOMIC DNA]</scope>
    <source>
        <strain evidence="3">Tokyo 01</strain>
    </source>
</reference>
<comment type="caution">
    <text evidence="2">The sequence shown here is derived from an EMBL/GenBank/DDBJ whole genome shotgun (WGS) entry which is preliminary data.</text>
</comment>
<dbReference type="AlphaFoldDB" id="A0A401FSQ5"/>
<organism evidence="2 3">
    <name type="scientific">Desulfonema ishimotonii</name>
    <dbReference type="NCBI Taxonomy" id="45657"/>
    <lineage>
        <taxon>Bacteria</taxon>
        <taxon>Pseudomonadati</taxon>
        <taxon>Thermodesulfobacteriota</taxon>
        <taxon>Desulfobacteria</taxon>
        <taxon>Desulfobacterales</taxon>
        <taxon>Desulfococcaceae</taxon>
        <taxon>Desulfonema</taxon>
    </lineage>
</organism>
<keyword evidence="1" id="KW-0812">Transmembrane</keyword>
<name>A0A401FSQ5_9BACT</name>
<dbReference type="EMBL" id="BEXT01000001">
    <property type="protein sequence ID" value="GBC59983.1"/>
    <property type="molecule type" value="Genomic_DNA"/>
</dbReference>
<keyword evidence="1" id="KW-1133">Transmembrane helix</keyword>
<protein>
    <submittedName>
        <fullName evidence="2">Uncharacterized protein</fullName>
    </submittedName>
</protein>
<dbReference type="RefSeq" id="WP_124327444.1">
    <property type="nucleotide sequence ID" value="NZ_BEXT01000001.1"/>
</dbReference>
<evidence type="ECO:0000256" key="1">
    <source>
        <dbReference type="SAM" id="Phobius"/>
    </source>
</evidence>
<keyword evidence="3" id="KW-1185">Reference proteome</keyword>
<evidence type="ECO:0000313" key="2">
    <source>
        <dbReference type="EMBL" id="GBC59983.1"/>
    </source>
</evidence>
<feature type="transmembrane region" description="Helical" evidence="1">
    <location>
        <begin position="21"/>
        <end position="39"/>
    </location>
</feature>
<dbReference type="Proteomes" id="UP000288096">
    <property type="component" value="Unassembled WGS sequence"/>
</dbReference>
<proteinExistence type="predicted"/>
<sequence>MLKKVYEFIIRQFQVKNRKDVLLLPLRLAVAYLIARKIADDIRFFRCALETGDSEGILLYIRECVLLCILIFVTWKFWEKSKKKWNPINVVTVFILFNLFTLFLNRSLCFICYIDGPYIGRVTDADTGEPIQGAVVAGSWQIIYFENPWTGFGDTLADRHETVTDRFGWFVLPFGSRIWPWPFSVMTTTYIKVFAPNYDSYPPSMCGAWTSEEAEKWEKKLKQLYPNHPAWKAGTDIRSDFYGESIYYTIFRRGTDVAYMTYRFETPHFFNIRLNRARTAKERREVVRRMKPGKYNCKTPRFGKAVLEEKKRLESMAITEN</sequence>
<accession>A0A401FSQ5</accession>
<feature type="transmembrane region" description="Helical" evidence="1">
    <location>
        <begin position="85"/>
        <end position="104"/>
    </location>
</feature>